<name>A0ACB9EUD0_9ASTR</name>
<sequence length="366" mass="40750">MAERVGKRTKVIWTKDLRNKFLEAVRKLGIDNAVPKKILELMKVDGLTRDHIASHLQKYRILTKKIANANYCVQSASKPCLLESSMTNGTSWSNSSLMLDQEQMNWPSYSTMHANIPPILDTSRSCIPVVEASNINGTISSELTHWDSLPNKGYSMQATTNNLDEQRNFIDYAPNSGVVNMTNSSNSGFVQNLDGLFYDYGGGSTDVQIYNNFELGSSGVVQNPNGFESNYFSQSEFAEIGSLYGAGSNHNLENEIGGDDIIMNEVDIAHLLAYADESKLSVNPDNTNQDVNWQNVPDNVSFYSNHNEEFTSTNKHQTLDGYLPGFDPTFKHMDGQFMEPIWSPVPVAEDITLQGLILNSYVQQGD</sequence>
<reference evidence="1 2" key="2">
    <citation type="journal article" date="2022" name="Mol. Ecol. Resour.">
        <title>The genomes of chicory, endive, great burdock and yacon provide insights into Asteraceae paleo-polyploidization history and plant inulin production.</title>
        <authorList>
            <person name="Fan W."/>
            <person name="Wang S."/>
            <person name="Wang H."/>
            <person name="Wang A."/>
            <person name="Jiang F."/>
            <person name="Liu H."/>
            <person name="Zhao H."/>
            <person name="Xu D."/>
            <person name="Zhang Y."/>
        </authorList>
    </citation>
    <scope>NUCLEOTIDE SEQUENCE [LARGE SCALE GENOMIC DNA]</scope>
    <source>
        <strain evidence="2">cv. Yunnan</strain>
        <tissue evidence="1">Leaves</tissue>
    </source>
</reference>
<keyword evidence="2" id="KW-1185">Reference proteome</keyword>
<dbReference type="EMBL" id="CM042034">
    <property type="protein sequence ID" value="KAI3762452.1"/>
    <property type="molecule type" value="Genomic_DNA"/>
</dbReference>
<proteinExistence type="predicted"/>
<organism evidence="1 2">
    <name type="scientific">Smallanthus sonchifolius</name>
    <dbReference type="NCBI Taxonomy" id="185202"/>
    <lineage>
        <taxon>Eukaryota</taxon>
        <taxon>Viridiplantae</taxon>
        <taxon>Streptophyta</taxon>
        <taxon>Embryophyta</taxon>
        <taxon>Tracheophyta</taxon>
        <taxon>Spermatophyta</taxon>
        <taxon>Magnoliopsida</taxon>
        <taxon>eudicotyledons</taxon>
        <taxon>Gunneridae</taxon>
        <taxon>Pentapetalae</taxon>
        <taxon>asterids</taxon>
        <taxon>campanulids</taxon>
        <taxon>Asterales</taxon>
        <taxon>Asteraceae</taxon>
        <taxon>Asteroideae</taxon>
        <taxon>Heliantheae alliance</taxon>
        <taxon>Millerieae</taxon>
        <taxon>Smallanthus</taxon>
    </lineage>
</organism>
<evidence type="ECO:0000313" key="2">
    <source>
        <dbReference type="Proteomes" id="UP001056120"/>
    </source>
</evidence>
<protein>
    <submittedName>
        <fullName evidence="1">Uncharacterized protein</fullName>
    </submittedName>
</protein>
<evidence type="ECO:0000313" key="1">
    <source>
        <dbReference type="EMBL" id="KAI3762452.1"/>
    </source>
</evidence>
<accession>A0ACB9EUD0</accession>
<dbReference type="Proteomes" id="UP001056120">
    <property type="component" value="Linkage Group LG17"/>
</dbReference>
<reference evidence="2" key="1">
    <citation type="journal article" date="2022" name="Mol. Ecol. Resour.">
        <title>The genomes of chicory, endive, great burdock and yacon provide insights into Asteraceae palaeo-polyploidization history and plant inulin production.</title>
        <authorList>
            <person name="Fan W."/>
            <person name="Wang S."/>
            <person name="Wang H."/>
            <person name="Wang A."/>
            <person name="Jiang F."/>
            <person name="Liu H."/>
            <person name="Zhao H."/>
            <person name="Xu D."/>
            <person name="Zhang Y."/>
        </authorList>
    </citation>
    <scope>NUCLEOTIDE SEQUENCE [LARGE SCALE GENOMIC DNA]</scope>
    <source>
        <strain evidence="2">cv. Yunnan</strain>
    </source>
</reference>
<comment type="caution">
    <text evidence="1">The sequence shown here is derived from an EMBL/GenBank/DDBJ whole genome shotgun (WGS) entry which is preliminary data.</text>
</comment>
<gene>
    <name evidence="1" type="ORF">L1987_52882</name>
</gene>